<name>A0AAV5VW11_9BILA</name>
<keyword evidence="1" id="KW-0472">Membrane</keyword>
<evidence type="ECO:0000313" key="3">
    <source>
        <dbReference type="Proteomes" id="UP001432322"/>
    </source>
</evidence>
<dbReference type="InterPro" id="IPR019428">
    <property type="entry name" value="7TM_GPCR_serpentine_rcpt_Str"/>
</dbReference>
<evidence type="ECO:0000256" key="1">
    <source>
        <dbReference type="SAM" id="Phobius"/>
    </source>
</evidence>
<dbReference type="Gene3D" id="1.20.1070.10">
    <property type="entry name" value="Rhodopsin 7-helix transmembrane proteins"/>
    <property type="match status" value="1"/>
</dbReference>
<dbReference type="Proteomes" id="UP001432322">
    <property type="component" value="Unassembled WGS sequence"/>
</dbReference>
<dbReference type="Pfam" id="PF10326">
    <property type="entry name" value="7TM_GPCR_Str"/>
    <property type="match status" value="1"/>
</dbReference>
<keyword evidence="3" id="KW-1185">Reference proteome</keyword>
<feature type="transmembrane region" description="Helical" evidence="1">
    <location>
        <begin position="126"/>
        <end position="145"/>
    </location>
</feature>
<dbReference type="SUPFAM" id="SSF81321">
    <property type="entry name" value="Family A G protein-coupled receptor-like"/>
    <property type="match status" value="1"/>
</dbReference>
<organism evidence="2 3">
    <name type="scientific">Pristionchus fissidentatus</name>
    <dbReference type="NCBI Taxonomy" id="1538716"/>
    <lineage>
        <taxon>Eukaryota</taxon>
        <taxon>Metazoa</taxon>
        <taxon>Ecdysozoa</taxon>
        <taxon>Nematoda</taxon>
        <taxon>Chromadorea</taxon>
        <taxon>Rhabditida</taxon>
        <taxon>Rhabditina</taxon>
        <taxon>Diplogasteromorpha</taxon>
        <taxon>Diplogasteroidea</taxon>
        <taxon>Neodiplogasteridae</taxon>
        <taxon>Pristionchus</taxon>
    </lineage>
</organism>
<accession>A0AAV5VW11</accession>
<sequence>MLRTLMQGVICSEAGLGILLNLFVVRIIERLSDRTLQHYRVCLLISTIHAILYSIINIVCVVTHVIDRDAVYSSLNGLVLFFPHWLADVSIITWVFLAVMSWTTLPATFMMQFMIIVRHSMPTWTILSYIYAICFLISCPIFVTVKDALPLPSFIAELEPTVRNMYSLTSEDRVLVYGGSLFPRAANGNRSFAYYTFIGIGLTFVVSYGLALFCVRRILRAIREQTANNTGRSEKSLNVQRRFVIMLILEATVPFFFLGVAVGVFTLAGLAGVKLGLHALIMSVSVAAVPAIQALLYLLHLGRSRSADSSAPRAITCSA</sequence>
<feature type="transmembrane region" description="Helical" evidence="1">
    <location>
        <begin position="243"/>
        <end position="271"/>
    </location>
</feature>
<feature type="transmembrane region" description="Helical" evidence="1">
    <location>
        <begin position="277"/>
        <end position="299"/>
    </location>
</feature>
<keyword evidence="1" id="KW-1133">Transmembrane helix</keyword>
<dbReference type="AlphaFoldDB" id="A0AAV5VW11"/>
<dbReference type="PANTHER" id="PTHR22943:SF248">
    <property type="entry name" value="SEVEN TM RECEPTOR"/>
    <property type="match status" value="1"/>
</dbReference>
<reference evidence="2" key="1">
    <citation type="submission" date="2023-10" db="EMBL/GenBank/DDBJ databases">
        <title>Genome assembly of Pristionchus species.</title>
        <authorList>
            <person name="Yoshida K."/>
            <person name="Sommer R.J."/>
        </authorList>
    </citation>
    <scope>NUCLEOTIDE SEQUENCE</scope>
    <source>
        <strain evidence="2">RS5133</strain>
    </source>
</reference>
<dbReference type="EMBL" id="BTSY01000004">
    <property type="protein sequence ID" value="GMT22453.1"/>
    <property type="molecule type" value="Genomic_DNA"/>
</dbReference>
<comment type="caution">
    <text evidence="2">The sequence shown here is derived from an EMBL/GenBank/DDBJ whole genome shotgun (WGS) entry which is preliminary data.</text>
</comment>
<evidence type="ECO:0008006" key="4">
    <source>
        <dbReference type="Google" id="ProtNLM"/>
    </source>
</evidence>
<gene>
    <name evidence="2" type="ORF">PFISCL1PPCAC_13750</name>
</gene>
<feature type="transmembrane region" description="Helical" evidence="1">
    <location>
        <begin position="6"/>
        <end position="29"/>
    </location>
</feature>
<keyword evidence="1" id="KW-0812">Transmembrane</keyword>
<feature type="transmembrane region" description="Helical" evidence="1">
    <location>
        <begin position="85"/>
        <end position="105"/>
    </location>
</feature>
<feature type="non-terminal residue" evidence="2">
    <location>
        <position position="319"/>
    </location>
</feature>
<proteinExistence type="predicted"/>
<dbReference type="PANTHER" id="PTHR22943">
    <property type="entry name" value="7-TRANSMEMBRANE DOMAIN RECEPTOR C.ELEGANS"/>
    <property type="match status" value="1"/>
</dbReference>
<evidence type="ECO:0000313" key="2">
    <source>
        <dbReference type="EMBL" id="GMT22453.1"/>
    </source>
</evidence>
<feature type="transmembrane region" description="Helical" evidence="1">
    <location>
        <begin position="41"/>
        <end position="65"/>
    </location>
</feature>
<feature type="transmembrane region" description="Helical" evidence="1">
    <location>
        <begin position="192"/>
        <end position="215"/>
    </location>
</feature>
<protein>
    <recommendedName>
        <fullName evidence="4">G protein-coupled receptor</fullName>
    </recommendedName>
</protein>